<feature type="non-terminal residue" evidence="1">
    <location>
        <position position="1"/>
    </location>
</feature>
<name>A0A9D4N2H1_DREPO</name>
<sequence length="83" mass="9684">MCSHILNINNTNKLDLHVDLNPSSHRFHPRDCKFHTDNLRRPAKRAVVKGCRGPCWLKYMYDEAIASNVNVCHIVRLGFKLRK</sequence>
<comment type="caution">
    <text evidence="1">The sequence shown here is derived from an EMBL/GenBank/DDBJ whole genome shotgun (WGS) entry which is preliminary data.</text>
</comment>
<dbReference type="Proteomes" id="UP000828390">
    <property type="component" value="Unassembled WGS sequence"/>
</dbReference>
<reference evidence="1" key="2">
    <citation type="submission" date="2020-11" db="EMBL/GenBank/DDBJ databases">
        <authorList>
            <person name="McCartney M.A."/>
            <person name="Auch B."/>
            <person name="Kono T."/>
            <person name="Mallez S."/>
            <person name="Becker A."/>
            <person name="Gohl D.M."/>
            <person name="Silverstein K.A.T."/>
            <person name="Koren S."/>
            <person name="Bechman K.B."/>
            <person name="Herman A."/>
            <person name="Abrahante J.E."/>
            <person name="Garbe J."/>
        </authorList>
    </citation>
    <scope>NUCLEOTIDE SEQUENCE</scope>
    <source>
        <strain evidence="1">Duluth1</strain>
        <tissue evidence="1">Whole animal</tissue>
    </source>
</reference>
<accession>A0A9D4N2H1</accession>
<protein>
    <submittedName>
        <fullName evidence="1">Uncharacterized protein</fullName>
    </submittedName>
</protein>
<proteinExistence type="predicted"/>
<keyword evidence="2" id="KW-1185">Reference proteome</keyword>
<evidence type="ECO:0000313" key="2">
    <source>
        <dbReference type="Proteomes" id="UP000828390"/>
    </source>
</evidence>
<organism evidence="1 2">
    <name type="scientific">Dreissena polymorpha</name>
    <name type="common">Zebra mussel</name>
    <name type="synonym">Mytilus polymorpha</name>
    <dbReference type="NCBI Taxonomy" id="45954"/>
    <lineage>
        <taxon>Eukaryota</taxon>
        <taxon>Metazoa</taxon>
        <taxon>Spiralia</taxon>
        <taxon>Lophotrochozoa</taxon>
        <taxon>Mollusca</taxon>
        <taxon>Bivalvia</taxon>
        <taxon>Autobranchia</taxon>
        <taxon>Heteroconchia</taxon>
        <taxon>Euheterodonta</taxon>
        <taxon>Imparidentia</taxon>
        <taxon>Neoheterodontei</taxon>
        <taxon>Myida</taxon>
        <taxon>Dreissenoidea</taxon>
        <taxon>Dreissenidae</taxon>
        <taxon>Dreissena</taxon>
    </lineage>
</organism>
<evidence type="ECO:0000313" key="1">
    <source>
        <dbReference type="EMBL" id="KAH3888408.1"/>
    </source>
</evidence>
<reference evidence="1" key="1">
    <citation type="journal article" date="2019" name="bioRxiv">
        <title>The Genome of the Zebra Mussel, Dreissena polymorpha: A Resource for Invasive Species Research.</title>
        <authorList>
            <person name="McCartney M.A."/>
            <person name="Auch B."/>
            <person name="Kono T."/>
            <person name="Mallez S."/>
            <person name="Zhang Y."/>
            <person name="Obille A."/>
            <person name="Becker A."/>
            <person name="Abrahante J.E."/>
            <person name="Garbe J."/>
            <person name="Badalamenti J.P."/>
            <person name="Herman A."/>
            <person name="Mangelson H."/>
            <person name="Liachko I."/>
            <person name="Sullivan S."/>
            <person name="Sone E.D."/>
            <person name="Koren S."/>
            <person name="Silverstein K.A.T."/>
            <person name="Beckman K.B."/>
            <person name="Gohl D.M."/>
        </authorList>
    </citation>
    <scope>NUCLEOTIDE SEQUENCE</scope>
    <source>
        <strain evidence="1">Duluth1</strain>
        <tissue evidence="1">Whole animal</tissue>
    </source>
</reference>
<dbReference type="EMBL" id="JAIWYP010000001">
    <property type="protein sequence ID" value="KAH3888408.1"/>
    <property type="molecule type" value="Genomic_DNA"/>
</dbReference>
<gene>
    <name evidence="1" type="ORF">DPMN_012441</name>
</gene>
<dbReference type="AlphaFoldDB" id="A0A9D4N2H1"/>